<dbReference type="SMART" id="SM00091">
    <property type="entry name" value="PAS"/>
    <property type="match status" value="2"/>
</dbReference>
<evidence type="ECO:0000256" key="1">
    <source>
        <dbReference type="SAM" id="Phobius"/>
    </source>
</evidence>
<dbReference type="OrthoDB" id="9777298at2"/>
<dbReference type="Proteomes" id="UP000005695">
    <property type="component" value="Unassembled WGS sequence"/>
</dbReference>
<dbReference type="SMART" id="SM00267">
    <property type="entry name" value="GGDEF"/>
    <property type="match status" value="1"/>
</dbReference>
<dbReference type="PROSITE" id="PS50112">
    <property type="entry name" value="PAS"/>
    <property type="match status" value="2"/>
</dbReference>
<feature type="domain" description="HAMP" evidence="5">
    <location>
        <begin position="269"/>
        <end position="324"/>
    </location>
</feature>
<dbReference type="SUPFAM" id="SSF55073">
    <property type="entry name" value="Nucleotide cyclase"/>
    <property type="match status" value="1"/>
</dbReference>
<feature type="domain" description="PAS" evidence="2">
    <location>
        <begin position="453"/>
        <end position="499"/>
    </location>
</feature>
<dbReference type="NCBIfam" id="TIGR00229">
    <property type="entry name" value="sensory_box"/>
    <property type="match status" value="2"/>
</dbReference>
<organism evidence="7 8">
    <name type="scientific">Desulfuromonas acetoxidans (strain DSM 684 / 11070)</name>
    <dbReference type="NCBI Taxonomy" id="281689"/>
    <lineage>
        <taxon>Bacteria</taxon>
        <taxon>Pseudomonadati</taxon>
        <taxon>Thermodesulfobacteriota</taxon>
        <taxon>Desulfuromonadia</taxon>
        <taxon>Desulfuromonadales</taxon>
        <taxon>Desulfuromonadaceae</taxon>
        <taxon>Desulfuromonas</taxon>
    </lineage>
</organism>
<dbReference type="InterPro" id="IPR000160">
    <property type="entry name" value="GGDEF_dom"/>
</dbReference>
<evidence type="ECO:0000259" key="4">
    <source>
        <dbReference type="PROSITE" id="PS50883"/>
    </source>
</evidence>
<dbReference type="RefSeq" id="WP_005998981.1">
    <property type="nucleotide sequence ID" value="NZ_AAEW02000005.1"/>
</dbReference>
<dbReference type="Pfam" id="PF13426">
    <property type="entry name" value="PAS_9"/>
    <property type="match status" value="1"/>
</dbReference>
<accession>Q1K1L5</accession>
<keyword evidence="1" id="KW-1133">Transmembrane helix</keyword>
<dbReference type="SUPFAM" id="SSF55785">
    <property type="entry name" value="PYP-like sensor domain (PAS domain)"/>
    <property type="match status" value="2"/>
</dbReference>
<dbReference type="PROSITE" id="PS50883">
    <property type="entry name" value="EAL"/>
    <property type="match status" value="1"/>
</dbReference>
<evidence type="ECO:0000259" key="5">
    <source>
        <dbReference type="PROSITE" id="PS50885"/>
    </source>
</evidence>
<feature type="domain" description="GGDEF" evidence="6">
    <location>
        <begin position="609"/>
        <end position="738"/>
    </location>
</feature>
<feature type="transmembrane region" description="Helical" evidence="1">
    <location>
        <begin position="245"/>
        <end position="267"/>
    </location>
</feature>
<feature type="domain" description="PAC" evidence="3">
    <location>
        <begin position="526"/>
        <end position="578"/>
    </location>
</feature>
<dbReference type="FunFam" id="3.20.20.450:FF:000001">
    <property type="entry name" value="Cyclic di-GMP phosphodiesterase yahA"/>
    <property type="match status" value="1"/>
</dbReference>
<dbReference type="SUPFAM" id="SSF141868">
    <property type="entry name" value="EAL domain-like"/>
    <property type="match status" value="1"/>
</dbReference>
<dbReference type="CDD" id="cd01949">
    <property type="entry name" value="GGDEF"/>
    <property type="match status" value="1"/>
</dbReference>
<dbReference type="PROSITE" id="PS50113">
    <property type="entry name" value="PAC"/>
    <property type="match status" value="2"/>
</dbReference>
<dbReference type="PROSITE" id="PS50887">
    <property type="entry name" value="GGDEF"/>
    <property type="match status" value="1"/>
</dbReference>
<comment type="caution">
    <text evidence="7">The sequence shown here is derived from an EMBL/GenBank/DDBJ whole genome shotgun (WGS) entry which is preliminary data.</text>
</comment>
<dbReference type="GO" id="GO:0006355">
    <property type="term" value="P:regulation of DNA-templated transcription"/>
    <property type="evidence" value="ECO:0007669"/>
    <property type="project" value="InterPro"/>
</dbReference>
<dbReference type="PROSITE" id="PS50885">
    <property type="entry name" value="HAMP"/>
    <property type="match status" value="1"/>
</dbReference>
<dbReference type="InterPro" id="IPR001610">
    <property type="entry name" value="PAC"/>
</dbReference>
<protein>
    <submittedName>
        <fullName evidence="7">Diguanylate cyclase/phosphodiesterase with PAS/PAC sensor(S)</fullName>
    </submittedName>
</protein>
<dbReference type="CDD" id="cd06225">
    <property type="entry name" value="HAMP"/>
    <property type="match status" value="1"/>
</dbReference>
<dbReference type="AlphaFoldDB" id="Q1K1L5"/>
<dbReference type="NCBIfam" id="TIGR00254">
    <property type="entry name" value="GGDEF"/>
    <property type="match status" value="1"/>
</dbReference>
<dbReference type="InterPro" id="IPR007892">
    <property type="entry name" value="CHASE4"/>
</dbReference>
<dbReference type="Gene3D" id="3.30.70.270">
    <property type="match status" value="1"/>
</dbReference>
<dbReference type="InterPro" id="IPR013767">
    <property type="entry name" value="PAS_fold"/>
</dbReference>
<dbReference type="InterPro" id="IPR003660">
    <property type="entry name" value="HAMP_dom"/>
</dbReference>
<reference evidence="7" key="2">
    <citation type="submission" date="2006-05" db="EMBL/GenBank/DDBJ databases">
        <title>Sequencing of the draft genome and assembly of Desulfuromonas acetoxidans DSM 684.</title>
        <authorList>
            <consortium name="US DOE Joint Genome Institute (JGI-PGF)"/>
            <person name="Copeland A."/>
            <person name="Lucas S."/>
            <person name="Lapidus A."/>
            <person name="Barry K."/>
            <person name="Detter J.C."/>
            <person name="Glavina del Rio T."/>
            <person name="Hammon N."/>
            <person name="Israni S."/>
            <person name="Dalin E."/>
            <person name="Tice H."/>
            <person name="Bruce D."/>
            <person name="Pitluck S."/>
            <person name="Richardson P."/>
        </authorList>
    </citation>
    <scope>NUCLEOTIDE SEQUENCE [LARGE SCALE GENOMIC DNA]</scope>
    <source>
        <strain evidence="7">DSM 684</strain>
    </source>
</reference>
<dbReference type="SMART" id="SM00086">
    <property type="entry name" value="PAC"/>
    <property type="match status" value="2"/>
</dbReference>
<dbReference type="InterPro" id="IPR000700">
    <property type="entry name" value="PAS-assoc_C"/>
</dbReference>
<dbReference type="SMART" id="SM00052">
    <property type="entry name" value="EAL"/>
    <property type="match status" value="1"/>
</dbReference>
<proteinExistence type="predicted"/>
<evidence type="ECO:0000313" key="7">
    <source>
        <dbReference type="EMBL" id="EAT16373.1"/>
    </source>
</evidence>
<dbReference type="Gene3D" id="6.10.340.10">
    <property type="match status" value="1"/>
</dbReference>
<dbReference type="InterPro" id="IPR000014">
    <property type="entry name" value="PAS"/>
</dbReference>
<dbReference type="CDD" id="cd01948">
    <property type="entry name" value="EAL"/>
    <property type="match status" value="1"/>
</dbReference>
<dbReference type="Pfam" id="PF00563">
    <property type="entry name" value="EAL"/>
    <property type="match status" value="1"/>
</dbReference>
<evidence type="ECO:0000313" key="8">
    <source>
        <dbReference type="Proteomes" id="UP000005695"/>
    </source>
</evidence>
<feature type="domain" description="EAL" evidence="4">
    <location>
        <begin position="747"/>
        <end position="999"/>
    </location>
</feature>
<dbReference type="Gene3D" id="3.20.20.450">
    <property type="entry name" value="EAL domain"/>
    <property type="match status" value="1"/>
</dbReference>
<evidence type="ECO:0000259" key="3">
    <source>
        <dbReference type="PROSITE" id="PS50113"/>
    </source>
</evidence>
<dbReference type="Pfam" id="PF00989">
    <property type="entry name" value="PAS"/>
    <property type="match status" value="1"/>
</dbReference>
<dbReference type="EMBL" id="AAEW02000005">
    <property type="protein sequence ID" value="EAT16373.1"/>
    <property type="molecule type" value="Genomic_DNA"/>
</dbReference>
<dbReference type="Pfam" id="PF00672">
    <property type="entry name" value="HAMP"/>
    <property type="match status" value="1"/>
</dbReference>
<dbReference type="Pfam" id="PF05228">
    <property type="entry name" value="CHASE4"/>
    <property type="match status" value="1"/>
</dbReference>
<dbReference type="InterPro" id="IPR052155">
    <property type="entry name" value="Biofilm_reg_signaling"/>
</dbReference>
<sequence>MTLSIRAKTFLGILMTLVILTCVFVFSLKLFNEKNLEKVESQFGHEALLRVENLLDEKENDLINIAHSVSILDPLWRVTEGDGENSLSMAFFDTLPVDFVLIVSPDQSPVFQKSLHVLANYKGNLFAEVSEQVSLATSDGQNGLVRFKDQPLLLVTRPIVHGRDDTSSGGTVVVGLLLGEAFWQRVNHELQMHAGITLAEEAPRTCPDVSYNCLKKSLSDLNGHDTFVLHSGSFRFMREFSRRNLLAFFGLFVFASVVMVFITQMILDVLVLSRLVRLNQGLEQIGRNQMADQNRVVEVDGDDEVAAIGNTINEMLERLRVGDQIRFQQEKRFSDMIEHSGLVVIGIDHTSSIILFNQAAEKATGYAREDVLQENFFGLFTSPATAEHLGGYIAKAMAHGEFTGDFHAPLKMRDGRVRQFLWDAIFEYDENGQIDNFIGFGRDVTEALAAERRLKLITKVFENTAEAIIVTDRCNQIIEVNQAFISISGYSRGEVLGQNPRLLQSDHHDGAFFAQMWKQLIDTGHWEGEVWNRRKNGEEYVSWVTIDTIRDHDGSIKNFFSISSDISQIKEAERQLHQLAYFDTLTGLPNRVSFAQKLEEHLTTCDEACNLAVMVLDLNAFKLINESLGPVLADKLLQMFSERLTLCSYDDSFVARIGGDEFAFILRKQRVRSLLDELFECVEAPFVIGAQRVSLTTSVGIAVAPDDGETVSELLKNANIALYSIKDIRRNSFSYYEQVMSDRVIERMSLAEMLREAVDNGEFELYYQPKINLKDGMVVGAEALLRWHSRDGMVPPDRFIPIAEQTGLILPIGEWVLLQACEQAHIWRQEYPEFHMGVNLSPAQFDLDYLPRLVADILKEAQLPAEALELEITEGMIIEDIDNTVQILRSLRDLGVEISIDDFGTGYSSLSYLTRLPLDILKIDRSFMFEVPDSRDSTNVVLSILALARSLNLKVTAEGVETEDHVTLLHDHRCTYIQGYFCSRPLPVAEFEEFMRHRQCRCANCEGITWFSQDMPSS</sequence>
<gene>
    <name evidence="7" type="ORF">Dace_1837</name>
</gene>
<keyword evidence="1" id="KW-0812">Transmembrane</keyword>
<dbReference type="InterPro" id="IPR029787">
    <property type="entry name" value="Nucleotide_cyclase"/>
</dbReference>
<dbReference type="InterPro" id="IPR043128">
    <property type="entry name" value="Rev_trsase/Diguanyl_cyclase"/>
</dbReference>
<dbReference type="Pfam" id="PF00990">
    <property type="entry name" value="GGDEF"/>
    <property type="match status" value="1"/>
</dbReference>
<dbReference type="PANTHER" id="PTHR44757:SF2">
    <property type="entry name" value="BIOFILM ARCHITECTURE MAINTENANCE PROTEIN MBAA"/>
    <property type="match status" value="1"/>
</dbReference>
<dbReference type="GO" id="GO:0016020">
    <property type="term" value="C:membrane"/>
    <property type="evidence" value="ECO:0007669"/>
    <property type="project" value="InterPro"/>
</dbReference>
<dbReference type="CDD" id="cd00130">
    <property type="entry name" value="PAS"/>
    <property type="match status" value="2"/>
</dbReference>
<keyword evidence="8" id="KW-1185">Reference proteome</keyword>
<dbReference type="Gene3D" id="3.30.450.20">
    <property type="entry name" value="PAS domain"/>
    <property type="match status" value="2"/>
</dbReference>
<dbReference type="GO" id="GO:0007165">
    <property type="term" value="P:signal transduction"/>
    <property type="evidence" value="ECO:0007669"/>
    <property type="project" value="InterPro"/>
</dbReference>
<evidence type="ECO:0000259" key="2">
    <source>
        <dbReference type="PROSITE" id="PS50112"/>
    </source>
</evidence>
<keyword evidence="1" id="KW-0472">Membrane</keyword>
<feature type="transmembrane region" description="Helical" evidence="1">
    <location>
        <begin position="12"/>
        <end position="31"/>
    </location>
</feature>
<dbReference type="InterPro" id="IPR035919">
    <property type="entry name" value="EAL_sf"/>
</dbReference>
<evidence type="ECO:0000259" key="6">
    <source>
        <dbReference type="PROSITE" id="PS50887"/>
    </source>
</evidence>
<dbReference type="InterPro" id="IPR001633">
    <property type="entry name" value="EAL_dom"/>
</dbReference>
<name>Q1K1L5_DESA6</name>
<reference evidence="7" key="1">
    <citation type="submission" date="2006-05" db="EMBL/GenBank/DDBJ databases">
        <title>Annotation of the draft genome assembly of Desulfuromonas acetoxidans DSM 684.</title>
        <authorList>
            <consortium name="US DOE Joint Genome Institute (JGI-ORNL)"/>
            <person name="Larimer F."/>
            <person name="Land M."/>
            <person name="Hauser L."/>
        </authorList>
    </citation>
    <scope>NUCLEOTIDE SEQUENCE [LARGE SCALE GENOMIC DNA]</scope>
    <source>
        <strain evidence="7">DSM 684</strain>
    </source>
</reference>
<dbReference type="SMART" id="SM00304">
    <property type="entry name" value="HAMP"/>
    <property type="match status" value="1"/>
</dbReference>
<feature type="domain" description="PAC" evidence="3">
    <location>
        <begin position="404"/>
        <end position="456"/>
    </location>
</feature>
<feature type="domain" description="PAS" evidence="2">
    <location>
        <begin position="329"/>
        <end position="400"/>
    </location>
</feature>
<dbReference type="PANTHER" id="PTHR44757">
    <property type="entry name" value="DIGUANYLATE CYCLASE DGCP"/>
    <property type="match status" value="1"/>
</dbReference>
<dbReference type="InterPro" id="IPR035965">
    <property type="entry name" value="PAS-like_dom_sf"/>
</dbReference>